<dbReference type="RefSeq" id="WP_087861149.1">
    <property type="nucleotide sequence ID" value="NZ_LT859958.1"/>
</dbReference>
<evidence type="ECO:0000313" key="2">
    <source>
        <dbReference type="Proteomes" id="UP000195514"/>
    </source>
</evidence>
<dbReference type="Gene3D" id="2.130.10.10">
    <property type="entry name" value="YVTN repeat-like/Quinoprotein amine dehydrogenase"/>
    <property type="match status" value="1"/>
</dbReference>
<dbReference type="AlphaFoldDB" id="A0A1Y6K0L6"/>
<name>A0A1Y6K0L6_9CHLR</name>
<gene>
    <name evidence="1" type="ORF">CFX1CAM_0128</name>
</gene>
<evidence type="ECO:0000313" key="1">
    <source>
        <dbReference type="EMBL" id="SMX53194.1"/>
    </source>
</evidence>
<dbReference type="InterPro" id="IPR011044">
    <property type="entry name" value="Quino_amine_DH_bsu"/>
</dbReference>
<dbReference type="SUPFAM" id="SSF50969">
    <property type="entry name" value="YVTN repeat-like/Quinoprotein amine dehydrogenase"/>
    <property type="match status" value="1"/>
</dbReference>
<dbReference type="KEGG" id="abat:CFX1CAM_0128"/>
<reference evidence="2" key="1">
    <citation type="submission" date="2017-05" db="EMBL/GenBank/DDBJ databases">
        <authorList>
            <person name="Kirkegaard R."/>
            <person name="Mcilroy J S."/>
        </authorList>
    </citation>
    <scope>NUCLEOTIDE SEQUENCE [LARGE SCALE GENOMIC DNA]</scope>
</reference>
<organism evidence="1 2">
    <name type="scientific">Candidatus Brevifilum fermentans</name>
    <dbReference type="NCBI Taxonomy" id="1986204"/>
    <lineage>
        <taxon>Bacteria</taxon>
        <taxon>Bacillati</taxon>
        <taxon>Chloroflexota</taxon>
        <taxon>Anaerolineae</taxon>
        <taxon>Anaerolineales</taxon>
        <taxon>Anaerolineaceae</taxon>
        <taxon>Candidatus Brevifilum</taxon>
    </lineage>
</organism>
<sequence length="373" mass="42014">MKIKQCTAYNHKNCEISQEKWASFTRRMQSEDWLVDDTLVNDWHSFDCLHYNKNDGLVYAGLTAMNGDFFYTFNPENGHFESLKFPNTGDRYAHKIHFGLQQDSAGIFYGGVATLSDVDIWPNAQGGQLFRYNPSNKKYQLLGIPIPNDYIQGIVLDECRNRIYGNTFPGRNLFCFDMETGKTRILTNFGATLSEAVIMDTSGGIWHNYHLAQWANRTPLLRYSPETDSIEFLNLDLPDAQNLGRSTIDSYVRTEDQNVYIGGIDGSLSILLPDVPSITYLGRPAPGKRIKGLAEAPNGLILGVAGSEYNTVLFSYHRDKNSFDILGPVQDSRNGKRAWLVHDLCMVDETTLVAAETDNPHRASSLFVLRLSV</sequence>
<keyword evidence="2" id="KW-1185">Reference proteome</keyword>
<dbReference type="Proteomes" id="UP000195514">
    <property type="component" value="Chromosome I"/>
</dbReference>
<protein>
    <submittedName>
        <fullName evidence="1">Uncharacterized protein</fullName>
    </submittedName>
</protein>
<dbReference type="InterPro" id="IPR015943">
    <property type="entry name" value="WD40/YVTN_repeat-like_dom_sf"/>
</dbReference>
<dbReference type="EMBL" id="LT859958">
    <property type="protein sequence ID" value="SMX53194.1"/>
    <property type="molecule type" value="Genomic_DNA"/>
</dbReference>
<accession>A0A1Y6K0L6</accession>
<proteinExistence type="predicted"/>
<dbReference type="OrthoDB" id="916794at2"/>